<keyword evidence="3" id="KW-1185">Reference proteome</keyword>
<proteinExistence type="predicted"/>
<dbReference type="EMBL" id="JACTNZ010000005">
    <property type="protein sequence ID" value="KAG5547309.1"/>
    <property type="molecule type" value="Genomic_DNA"/>
</dbReference>
<feature type="domain" description="F-box" evidence="1">
    <location>
        <begin position="25"/>
        <end position="62"/>
    </location>
</feature>
<evidence type="ECO:0000313" key="3">
    <source>
        <dbReference type="Proteomes" id="UP000823749"/>
    </source>
</evidence>
<dbReference type="InterPro" id="IPR036047">
    <property type="entry name" value="F-box-like_dom_sf"/>
</dbReference>
<gene>
    <name evidence="2" type="ORF">RHGRI_013104</name>
</gene>
<organism evidence="2 3">
    <name type="scientific">Rhododendron griersonianum</name>
    <dbReference type="NCBI Taxonomy" id="479676"/>
    <lineage>
        <taxon>Eukaryota</taxon>
        <taxon>Viridiplantae</taxon>
        <taxon>Streptophyta</taxon>
        <taxon>Embryophyta</taxon>
        <taxon>Tracheophyta</taxon>
        <taxon>Spermatophyta</taxon>
        <taxon>Magnoliopsida</taxon>
        <taxon>eudicotyledons</taxon>
        <taxon>Gunneridae</taxon>
        <taxon>Pentapetalae</taxon>
        <taxon>asterids</taxon>
        <taxon>Ericales</taxon>
        <taxon>Ericaceae</taxon>
        <taxon>Ericoideae</taxon>
        <taxon>Rhodoreae</taxon>
        <taxon>Rhododendron</taxon>
    </lineage>
</organism>
<comment type="caution">
    <text evidence="2">The sequence shown here is derived from an EMBL/GenBank/DDBJ whole genome shotgun (WGS) entry which is preliminary data.</text>
</comment>
<dbReference type="InterPro" id="IPR001810">
    <property type="entry name" value="F-box_dom"/>
</dbReference>
<evidence type="ECO:0000313" key="2">
    <source>
        <dbReference type="EMBL" id="KAG5547309.1"/>
    </source>
</evidence>
<dbReference type="Proteomes" id="UP000823749">
    <property type="component" value="Chromosome 5"/>
</dbReference>
<reference evidence="2" key="1">
    <citation type="submission" date="2020-08" db="EMBL/GenBank/DDBJ databases">
        <title>Plant Genome Project.</title>
        <authorList>
            <person name="Zhang R.-G."/>
        </authorList>
    </citation>
    <scope>NUCLEOTIDE SEQUENCE</scope>
    <source>
        <strain evidence="2">WSP0</strain>
        <tissue evidence="2">Leaf</tissue>
    </source>
</reference>
<evidence type="ECO:0000259" key="1">
    <source>
        <dbReference type="Pfam" id="PF00646"/>
    </source>
</evidence>
<sequence length="129" mass="14578">MDDLPALPILEAPSRPNSPSPTHIYDLPEELIVEEILNRLGSVDLARIRSVSFTFYDFSTEFRSINLHCNLDSYTNSGRPITPFKIFATDLILRMGGVNSISISVEERANHKSIDIKLDDLHLMEGYID</sequence>
<dbReference type="AlphaFoldDB" id="A0AAV6K4L5"/>
<dbReference type="Pfam" id="PF00646">
    <property type="entry name" value="F-box"/>
    <property type="match status" value="1"/>
</dbReference>
<accession>A0AAV6K4L5</accession>
<dbReference type="SUPFAM" id="SSF81383">
    <property type="entry name" value="F-box domain"/>
    <property type="match status" value="1"/>
</dbReference>
<protein>
    <recommendedName>
        <fullName evidence="1">F-box domain-containing protein</fullName>
    </recommendedName>
</protein>
<name>A0AAV6K4L5_9ERIC</name>